<protein>
    <submittedName>
        <fullName evidence="1">DUF3253 domain-containing protein</fullName>
    </submittedName>
</protein>
<gene>
    <name evidence="1" type="ORF">P4G45_02325</name>
    <name evidence="2" type="ORF">P8936_02295</name>
</gene>
<evidence type="ECO:0000313" key="1">
    <source>
        <dbReference type="EMBL" id="XBH10584.1"/>
    </source>
</evidence>
<dbReference type="RefSeq" id="WP_348268090.1">
    <property type="nucleotide sequence ID" value="NZ_CP121194.1"/>
</dbReference>
<proteinExistence type="predicted"/>
<sequence>MPDRRPKPDRPTPHKDKLCKTCRRPIQWQKKYEQDWDIIKFCSEACSGYHPGERDAALEAAILSLLAERTADGDKTKTICPSEAAKLVSGDARDKDKATRRDWEALMEPARAAARRLVVAGKIEITQHGAVVNPSTAKGPIRLRLSTRHLD</sequence>
<dbReference type="AlphaFoldDB" id="A0AAU7D009"/>
<dbReference type="InterPro" id="IPR017136">
    <property type="entry name" value="UCP037205"/>
</dbReference>
<reference evidence="1" key="1">
    <citation type="submission" date="2023-03" db="EMBL/GenBank/DDBJ databases">
        <title>Edaphobacter sp.</title>
        <authorList>
            <person name="Huber K.J."/>
            <person name="Papendorf J."/>
            <person name="Pilke C."/>
            <person name="Bunk B."/>
            <person name="Sproeer C."/>
            <person name="Pester M."/>
        </authorList>
    </citation>
    <scope>NUCLEOTIDE SEQUENCE</scope>
    <source>
        <strain evidence="1">DSM 109919</strain>
        <strain evidence="2">DSM 109920</strain>
    </source>
</reference>
<dbReference type="KEGG" id="epl:P4G45_02325"/>
<dbReference type="EMBL" id="CP121194">
    <property type="protein sequence ID" value="XBH10584.1"/>
    <property type="molecule type" value="Genomic_DNA"/>
</dbReference>
<dbReference type="InterPro" id="IPR036390">
    <property type="entry name" value="WH_DNA-bd_sf"/>
</dbReference>
<dbReference type="EMBL" id="CP121195">
    <property type="protein sequence ID" value="XBH14013.1"/>
    <property type="molecule type" value="Genomic_DNA"/>
</dbReference>
<organism evidence="1">
    <name type="scientific">Edaphobacter paludis</name>
    <dbReference type="NCBI Taxonomy" id="3035702"/>
    <lineage>
        <taxon>Bacteria</taxon>
        <taxon>Pseudomonadati</taxon>
        <taxon>Acidobacteriota</taxon>
        <taxon>Terriglobia</taxon>
        <taxon>Terriglobales</taxon>
        <taxon>Acidobacteriaceae</taxon>
        <taxon>Edaphobacter</taxon>
    </lineage>
</organism>
<accession>A0AAU7D009</accession>
<dbReference type="InterPro" id="IPR036388">
    <property type="entry name" value="WH-like_DNA-bd_sf"/>
</dbReference>
<dbReference type="InterPro" id="IPR021660">
    <property type="entry name" value="DUF3253"/>
</dbReference>
<evidence type="ECO:0000313" key="2">
    <source>
        <dbReference type="EMBL" id="XBH14013.1"/>
    </source>
</evidence>
<dbReference type="Gene3D" id="1.10.10.10">
    <property type="entry name" value="Winged helix-like DNA-binding domain superfamily/Winged helix DNA-binding domain"/>
    <property type="match status" value="1"/>
</dbReference>
<dbReference type="Pfam" id="PF11625">
    <property type="entry name" value="DUF3253"/>
    <property type="match status" value="1"/>
</dbReference>
<accession>A0AAU7D9W4</accession>
<name>A0AAU7D009_9BACT</name>
<dbReference type="Pfam" id="PF10013">
    <property type="entry name" value="DUF2256"/>
    <property type="match status" value="1"/>
</dbReference>
<dbReference type="SUPFAM" id="SSF46785">
    <property type="entry name" value="Winged helix' DNA-binding domain"/>
    <property type="match status" value="1"/>
</dbReference>